<name>A0A250IMA3_9BACT</name>
<feature type="region of interest" description="Disordered" evidence="1">
    <location>
        <begin position="1"/>
        <end position="21"/>
    </location>
</feature>
<dbReference type="Proteomes" id="UP000217289">
    <property type="component" value="Chromosome"/>
</dbReference>
<reference evidence="2 3" key="1">
    <citation type="submission" date="2017-06" db="EMBL/GenBank/DDBJ databases">
        <authorList>
            <person name="Kim H.J."/>
            <person name="Triplett B.A."/>
        </authorList>
    </citation>
    <scope>NUCLEOTIDE SEQUENCE [LARGE SCALE GENOMIC DNA]</scope>
    <source>
        <strain evidence="2 3">DSM 14713</strain>
    </source>
</reference>
<accession>A0A250IMA3</accession>
<keyword evidence="3" id="KW-1185">Reference proteome</keyword>
<dbReference type="AlphaFoldDB" id="A0A250IMA3"/>
<dbReference type="KEGG" id="mbd:MEBOL_006368"/>
<evidence type="ECO:0000313" key="3">
    <source>
        <dbReference type="Proteomes" id="UP000217289"/>
    </source>
</evidence>
<sequence length="51" mass="5444">MGIGTVPWLSSDGSGSSLPPASGLEARDDYWQAMAVDVSVLWRLETHGVLQ</sequence>
<evidence type="ECO:0000256" key="1">
    <source>
        <dbReference type="SAM" id="MobiDB-lite"/>
    </source>
</evidence>
<protein>
    <submittedName>
        <fullName evidence="2">Uncharacterized protein</fullName>
    </submittedName>
</protein>
<feature type="compositionally biased region" description="Low complexity" evidence="1">
    <location>
        <begin position="7"/>
        <end position="21"/>
    </location>
</feature>
<gene>
    <name evidence="2" type="ORF">MEBOL_006368</name>
</gene>
<dbReference type="EMBL" id="CP022163">
    <property type="protein sequence ID" value="ATB32879.1"/>
    <property type="molecule type" value="Genomic_DNA"/>
</dbReference>
<proteinExistence type="predicted"/>
<evidence type="ECO:0000313" key="2">
    <source>
        <dbReference type="EMBL" id="ATB32879.1"/>
    </source>
</evidence>
<organism evidence="2 3">
    <name type="scientific">Melittangium boletus DSM 14713</name>
    <dbReference type="NCBI Taxonomy" id="1294270"/>
    <lineage>
        <taxon>Bacteria</taxon>
        <taxon>Pseudomonadati</taxon>
        <taxon>Myxococcota</taxon>
        <taxon>Myxococcia</taxon>
        <taxon>Myxococcales</taxon>
        <taxon>Cystobacterineae</taxon>
        <taxon>Archangiaceae</taxon>
        <taxon>Melittangium</taxon>
    </lineage>
</organism>